<accession>A0AAE3H174</accession>
<dbReference type="Proteomes" id="UP001204144">
    <property type="component" value="Unassembled WGS sequence"/>
</dbReference>
<dbReference type="Pfam" id="PF01541">
    <property type="entry name" value="GIY-YIG"/>
    <property type="match status" value="1"/>
</dbReference>
<dbReference type="PROSITE" id="PS50164">
    <property type="entry name" value="GIY_YIG"/>
    <property type="match status" value="1"/>
</dbReference>
<name>A0AAE3H174_9BACT</name>
<dbReference type="SUPFAM" id="SSF82771">
    <property type="entry name" value="GIY-YIG endonuclease"/>
    <property type="match status" value="1"/>
</dbReference>
<feature type="domain" description="GIY-YIG" evidence="1">
    <location>
        <begin position="1"/>
        <end position="78"/>
    </location>
</feature>
<gene>
    <name evidence="2" type="ORF">EGI31_04160</name>
</gene>
<evidence type="ECO:0000259" key="1">
    <source>
        <dbReference type="PROSITE" id="PS50164"/>
    </source>
</evidence>
<reference evidence="2 3" key="1">
    <citation type="submission" date="2018-11" db="EMBL/GenBank/DDBJ databases">
        <title>Novel bacteria species description.</title>
        <authorList>
            <person name="Han J.-H."/>
        </authorList>
    </citation>
    <scope>NUCLEOTIDE SEQUENCE [LARGE SCALE GENOMIC DNA]</scope>
    <source>
        <strain evidence="2 3">KCTC23259</strain>
    </source>
</reference>
<dbReference type="EMBL" id="RJUF01000006">
    <property type="protein sequence ID" value="MCP9762136.1"/>
    <property type="molecule type" value="Genomic_DNA"/>
</dbReference>
<dbReference type="RefSeq" id="WP_255035891.1">
    <property type="nucleotide sequence ID" value="NZ_RJUF01000006.1"/>
</dbReference>
<evidence type="ECO:0000313" key="2">
    <source>
        <dbReference type="EMBL" id="MCP9762136.1"/>
    </source>
</evidence>
<sequence>MNHFVNILFSQSLNKFYVGESTFPFERVKEHNTGKYGKSFTKQVNDWEINLFIELENRNQALIIEKKIKSMKSSKYIENLKKYPEMIEKLIVSVK</sequence>
<dbReference type="AlphaFoldDB" id="A0AAE3H174"/>
<dbReference type="Gene3D" id="3.40.1440.10">
    <property type="entry name" value="GIY-YIG endonuclease"/>
    <property type="match status" value="1"/>
</dbReference>
<keyword evidence="3" id="KW-1185">Reference proteome</keyword>
<protein>
    <submittedName>
        <fullName evidence="2">GIY-YIG nuclease family protein</fullName>
    </submittedName>
</protein>
<dbReference type="InterPro" id="IPR000305">
    <property type="entry name" value="GIY-YIG_endonuc"/>
</dbReference>
<comment type="caution">
    <text evidence="2">The sequence shown here is derived from an EMBL/GenBank/DDBJ whole genome shotgun (WGS) entry which is preliminary data.</text>
</comment>
<evidence type="ECO:0000313" key="3">
    <source>
        <dbReference type="Proteomes" id="UP001204144"/>
    </source>
</evidence>
<organism evidence="2 3">
    <name type="scientific">Lacihabitans soyangensis</name>
    <dbReference type="NCBI Taxonomy" id="869394"/>
    <lineage>
        <taxon>Bacteria</taxon>
        <taxon>Pseudomonadati</taxon>
        <taxon>Bacteroidota</taxon>
        <taxon>Cytophagia</taxon>
        <taxon>Cytophagales</taxon>
        <taxon>Leadbetterellaceae</taxon>
        <taxon>Lacihabitans</taxon>
    </lineage>
</organism>
<dbReference type="InterPro" id="IPR035901">
    <property type="entry name" value="GIY-YIG_endonuc_sf"/>
</dbReference>
<proteinExistence type="predicted"/>